<evidence type="ECO:0000313" key="8">
    <source>
        <dbReference type="Proteomes" id="UP000230750"/>
    </source>
</evidence>
<evidence type="ECO:0000256" key="4">
    <source>
        <dbReference type="SAM" id="Phobius"/>
    </source>
</evidence>
<feature type="region of interest" description="Disordered" evidence="3">
    <location>
        <begin position="65"/>
        <end position="116"/>
    </location>
</feature>
<proteinExistence type="predicted"/>
<comment type="caution">
    <text evidence="7">The sequence shown here is derived from an EMBL/GenBank/DDBJ whole genome shotgun (WGS) entry which is preliminary data.</text>
</comment>
<dbReference type="PROSITE" id="PS01186">
    <property type="entry name" value="EGF_2"/>
    <property type="match status" value="1"/>
</dbReference>
<dbReference type="AlphaFoldDB" id="A0A2G8JH88"/>
<sequence length="464" mass="51337">MDDKYRQRSLNLLFSMDEDSGPDKKKKKINKRKCIFISSTAVGMLTVLVLILMLFGPLKLEKDDNSSTLYDKNKMDDKESSTKVDSDVPATKKQPVVTATLPSDQSETPSTSTQDLTDLITNGTSTPSAMFEQTSQPPLRTTTQRMSTTATQAPPCTTANDGRTTGCLTSLLVDCHPISGCQTTAPNRYGYGNTPDRIYQTFGNFKMLLQNFECHSRSKEFLCAIIHPPCRTRIDSNVIELNYVFDIVNFVQQKTPIPCKSLCNQIGDECLKNLPESHRGGFYDLCNRMPESASEAMCFGGNLSNADADCQPNPCLNGGLCFIQRDQQYCQCTTGFYGTFCQNGNVTSYNISNDQCVRLPEECRSVLPYNNTRGINLNGTNMAYIASWDTIATVARDSSTKKTLCAFAYPQCPSDGTLIYKACQKSCMKVKNEIEFLLAAISYPTLECDKALDDNSLPTGTECI</sequence>
<name>A0A2G8JH88_STIJA</name>
<dbReference type="Gene3D" id="1.10.2000.10">
    <property type="entry name" value="Frizzled cysteine-rich domain"/>
    <property type="match status" value="2"/>
</dbReference>
<keyword evidence="4" id="KW-0472">Membrane</keyword>
<dbReference type="PROSITE" id="PS50038">
    <property type="entry name" value="FZ"/>
    <property type="match status" value="1"/>
</dbReference>
<evidence type="ECO:0008006" key="9">
    <source>
        <dbReference type="Google" id="ProtNLM"/>
    </source>
</evidence>
<evidence type="ECO:0000256" key="3">
    <source>
        <dbReference type="SAM" id="MobiDB-lite"/>
    </source>
</evidence>
<reference evidence="7 8" key="1">
    <citation type="journal article" date="2017" name="PLoS Biol.">
        <title>The sea cucumber genome provides insights into morphological evolution and visceral regeneration.</title>
        <authorList>
            <person name="Zhang X."/>
            <person name="Sun L."/>
            <person name="Yuan J."/>
            <person name="Sun Y."/>
            <person name="Gao Y."/>
            <person name="Zhang L."/>
            <person name="Li S."/>
            <person name="Dai H."/>
            <person name="Hamel J.F."/>
            <person name="Liu C."/>
            <person name="Yu Y."/>
            <person name="Liu S."/>
            <person name="Lin W."/>
            <person name="Guo K."/>
            <person name="Jin S."/>
            <person name="Xu P."/>
            <person name="Storey K.B."/>
            <person name="Huan P."/>
            <person name="Zhang T."/>
            <person name="Zhou Y."/>
            <person name="Zhang J."/>
            <person name="Lin C."/>
            <person name="Li X."/>
            <person name="Xing L."/>
            <person name="Huo D."/>
            <person name="Sun M."/>
            <person name="Wang L."/>
            <person name="Mercier A."/>
            <person name="Li F."/>
            <person name="Yang H."/>
            <person name="Xiang J."/>
        </authorList>
    </citation>
    <scope>NUCLEOTIDE SEQUENCE [LARGE SCALE GENOMIC DNA]</scope>
    <source>
        <strain evidence="7">Shaxun</strain>
        <tissue evidence="7">Muscle</tissue>
    </source>
</reference>
<feature type="disulfide bond" evidence="2">
    <location>
        <begin position="332"/>
        <end position="341"/>
    </location>
</feature>
<keyword evidence="4" id="KW-1133">Transmembrane helix</keyword>
<feature type="transmembrane region" description="Helical" evidence="4">
    <location>
        <begin position="34"/>
        <end position="56"/>
    </location>
</feature>
<dbReference type="EMBL" id="MRZV01001993">
    <property type="protein sequence ID" value="PIK35079.1"/>
    <property type="molecule type" value="Genomic_DNA"/>
</dbReference>
<feature type="domain" description="EGF-like" evidence="5">
    <location>
        <begin position="306"/>
        <end position="342"/>
    </location>
</feature>
<comment type="caution">
    <text evidence="2">Lacks conserved residue(s) required for the propagation of feature annotation.</text>
</comment>
<feature type="domain" description="FZ" evidence="6">
    <location>
        <begin position="151"/>
        <end position="318"/>
    </location>
</feature>
<keyword evidence="1 2" id="KW-1015">Disulfide bond</keyword>
<dbReference type="CDD" id="cd07066">
    <property type="entry name" value="CRD_FZ"/>
    <property type="match status" value="1"/>
</dbReference>
<evidence type="ECO:0000313" key="7">
    <source>
        <dbReference type="EMBL" id="PIK35079.1"/>
    </source>
</evidence>
<evidence type="ECO:0000256" key="1">
    <source>
        <dbReference type="ARBA" id="ARBA00023157"/>
    </source>
</evidence>
<keyword evidence="8" id="KW-1185">Reference proteome</keyword>
<dbReference type="SUPFAM" id="SSF63501">
    <property type="entry name" value="Frizzled cysteine-rich domain"/>
    <property type="match status" value="2"/>
</dbReference>
<dbReference type="PROSITE" id="PS00022">
    <property type="entry name" value="EGF_1"/>
    <property type="match status" value="1"/>
</dbReference>
<evidence type="ECO:0000256" key="2">
    <source>
        <dbReference type="PROSITE-ProRule" id="PRU00076"/>
    </source>
</evidence>
<evidence type="ECO:0000259" key="5">
    <source>
        <dbReference type="PROSITE" id="PS50026"/>
    </source>
</evidence>
<protein>
    <recommendedName>
        <fullName evidence="9">EGF-like domain-containing protein</fullName>
    </recommendedName>
</protein>
<keyword evidence="2" id="KW-0245">EGF-like domain</keyword>
<keyword evidence="4" id="KW-0812">Transmembrane</keyword>
<feature type="compositionally biased region" description="Basic and acidic residues" evidence="3">
    <location>
        <begin position="65"/>
        <end position="86"/>
    </location>
</feature>
<dbReference type="InterPro" id="IPR000742">
    <property type="entry name" value="EGF"/>
</dbReference>
<dbReference type="PROSITE" id="PS50026">
    <property type="entry name" value="EGF_3"/>
    <property type="match status" value="1"/>
</dbReference>
<dbReference type="SUPFAM" id="SSF57196">
    <property type="entry name" value="EGF/Laminin"/>
    <property type="match status" value="1"/>
</dbReference>
<dbReference type="OrthoDB" id="5852179at2759"/>
<organism evidence="7 8">
    <name type="scientific">Stichopus japonicus</name>
    <name type="common">Sea cucumber</name>
    <dbReference type="NCBI Taxonomy" id="307972"/>
    <lineage>
        <taxon>Eukaryota</taxon>
        <taxon>Metazoa</taxon>
        <taxon>Echinodermata</taxon>
        <taxon>Eleutherozoa</taxon>
        <taxon>Echinozoa</taxon>
        <taxon>Holothuroidea</taxon>
        <taxon>Aspidochirotacea</taxon>
        <taxon>Aspidochirotida</taxon>
        <taxon>Stichopodidae</taxon>
        <taxon>Apostichopus</taxon>
    </lineage>
</organism>
<dbReference type="InterPro" id="IPR020067">
    <property type="entry name" value="Frizzled_dom"/>
</dbReference>
<accession>A0A2G8JH88</accession>
<gene>
    <name evidence="7" type="ORF">BSL78_28093</name>
</gene>
<feature type="compositionally biased region" description="Polar residues" evidence="3">
    <location>
        <begin position="100"/>
        <end position="116"/>
    </location>
</feature>
<dbReference type="Gene3D" id="2.10.25.10">
    <property type="entry name" value="Laminin"/>
    <property type="match status" value="1"/>
</dbReference>
<dbReference type="InterPro" id="IPR036790">
    <property type="entry name" value="Frizzled_dom_sf"/>
</dbReference>
<dbReference type="Proteomes" id="UP000230750">
    <property type="component" value="Unassembled WGS sequence"/>
</dbReference>
<evidence type="ECO:0000259" key="6">
    <source>
        <dbReference type="PROSITE" id="PS50038"/>
    </source>
</evidence>